<evidence type="ECO:0000313" key="2">
    <source>
        <dbReference type="EMBL" id="KAH3684793.1"/>
    </source>
</evidence>
<reference evidence="2" key="2">
    <citation type="submission" date="2021-01" db="EMBL/GenBank/DDBJ databases">
        <authorList>
            <person name="Schikora-Tamarit M.A."/>
        </authorList>
    </citation>
    <scope>NUCLEOTIDE SEQUENCE</scope>
    <source>
        <strain evidence="2">CBS2887</strain>
    </source>
</reference>
<dbReference type="EMBL" id="JAEUBG010002324">
    <property type="protein sequence ID" value="KAH3684793.1"/>
    <property type="molecule type" value="Genomic_DNA"/>
</dbReference>
<protein>
    <submittedName>
        <fullName evidence="2">Uncharacterized protein</fullName>
    </submittedName>
</protein>
<accession>A0A9P8Q612</accession>
<gene>
    <name evidence="2" type="ORF">WICPIJ_004257</name>
</gene>
<name>A0A9P8Q612_WICPI</name>
<organism evidence="2 3">
    <name type="scientific">Wickerhamomyces pijperi</name>
    <name type="common">Yeast</name>
    <name type="synonym">Pichia pijperi</name>
    <dbReference type="NCBI Taxonomy" id="599730"/>
    <lineage>
        <taxon>Eukaryota</taxon>
        <taxon>Fungi</taxon>
        <taxon>Dikarya</taxon>
        <taxon>Ascomycota</taxon>
        <taxon>Saccharomycotina</taxon>
        <taxon>Saccharomycetes</taxon>
        <taxon>Phaffomycetales</taxon>
        <taxon>Wickerhamomycetaceae</taxon>
        <taxon>Wickerhamomyces</taxon>
    </lineage>
</organism>
<sequence>MSYSAVQSSNTEFHLPNTRSNTTVLESDQLESTLLHSNPNFPSTNPPLHEDCVRTGNYLIDYNKELKISGCNEITSTQNVSSLKKVQLNNKKINIEGADLDLILCGVICGEDLHTLDIDKASGLLLEFNTRSIITFKDKFLWNLRYLKIRGITGFENIKCPNLKILEIDVYRERCFIKDIMTPNLDTLILNLESETLPIMDNFDILNLKNLVINFRSPSHILSSSQSSEEAESLRPFEPSNIKITEMSSLQTSRPNFKLLQYSEASQPIKYVEFNTCLPKLERLTITNRGLYRGWLSLSLENYLNLKSLKCDSSIKFAYVGNCPQLHEVYTL</sequence>
<reference evidence="2" key="1">
    <citation type="journal article" date="2021" name="Open Biol.">
        <title>Shared evolutionary footprints suggest mitochondrial oxidative damage underlies multiple complex I losses in fungi.</title>
        <authorList>
            <person name="Schikora-Tamarit M.A."/>
            <person name="Marcet-Houben M."/>
            <person name="Nosek J."/>
            <person name="Gabaldon T."/>
        </authorList>
    </citation>
    <scope>NUCLEOTIDE SEQUENCE</scope>
    <source>
        <strain evidence="2">CBS2887</strain>
    </source>
</reference>
<dbReference type="Proteomes" id="UP000774326">
    <property type="component" value="Unassembled WGS sequence"/>
</dbReference>
<proteinExistence type="predicted"/>
<evidence type="ECO:0000256" key="1">
    <source>
        <dbReference type="SAM" id="MobiDB-lite"/>
    </source>
</evidence>
<feature type="region of interest" description="Disordered" evidence="1">
    <location>
        <begin position="1"/>
        <end position="21"/>
    </location>
</feature>
<keyword evidence="3" id="KW-1185">Reference proteome</keyword>
<comment type="caution">
    <text evidence="2">The sequence shown here is derived from an EMBL/GenBank/DDBJ whole genome shotgun (WGS) entry which is preliminary data.</text>
</comment>
<evidence type="ECO:0000313" key="3">
    <source>
        <dbReference type="Proteomes" id="UP000774326"/>
    </source>
</evidence>
<dbReference type="AlphaFoldDB" id="A0A9P8Q612"/>